<proteinExistence type="predicted"/>
<sequence length="170" mass="18371">KNHMIVGNVSMKKGSLIFLDNLVANSLRVEGGNGAGITIAKDFYIRDTLDVQNHACIAVQGNFTAINKVLAKNKFYLFIYGDAYLPTSIDLKSNNNEIFVSGDVYVGGVKQQPKSLSDVPSGSTSNGCKLPGPGSSNDGNQDGENKPGYMPFFDVSEPKWNKPDVDVTYN</sequence>
<accession>F9DVK5</accession>
<feature type="non-terminal residue" evidence="2">
    <location>
        <position position="1"/>
    </location>
</feature>
<name>F9DVK5_9BACL</name>
<gene>
    <name evidence="2" type="ORF">HMPREF9372_2836</name>
</gene>
<protein>
    <submittedName>
        <fullName evidence="2">Uncharacterized protein</fullName>
    </submittedName>
</protein>
<dbReference type="HOGENOM" id="CLU_1566306_0_0_9"/>
<dbReference type="Proteomes" id="UP000005316">
    <property type="component" value="Unassembled WGS sequence"/>
</dbReference>
<feature type="compositionally biased region" description="Polar residues" evidence="1">
    <location>
        <begin position="112"/>
        <end position="127"/>
    </location>
</feature>
<comment type="caution">
    <text evidence="2">The sequence shown here is derived from an EMBL/GenBank/DDBJ whole genome shotgun (WGS) entry which is preliminary data.</text>
</comment>
<feature type="compositionally biased region" description="Basic and acidic residues" evidence="1">
    <location>
        <begin position="156"/>
        <end position="170"/>
    </location>
</feature>
<evidence type="ECO:0000313" key="2">
    <source>
        <dbReference type="EMBL" id="EGQ22556.1"/>
    </source>
</evidence>
<dbReference type="eggNOG" id="ENOG5033EU5">
    <property type="taxonomic scope" value="Bacteria"/>
</dbReference>
<evidence type="ECO:0000313" key="3">
    <source>
        <dbReference type="Proteomes" id="UP000005316"/>
    </source>
</evidence>
<organism evidence="2 3">
    <name type="scientific">Sporosarcina newyorkensis 2681</name>
    <dbReference type="NCBI Taxonomy" id="1027292"/>
    <lineage>
        <taxon>Bacteria</taxon>
        <taxon>Bacillati</taxon>
        <taxon>Bacillota</taxon>
        <taxon>Bacilli</taxon>
        <taxon>Bacillales</taxon>
        <taxon>Caryophanaceae</taxon>
        <taxon>Sporosarcina</taxon>
    </lineage>
</organism>
<evidence type="ECO:0000256" key="1">
    <source>
        <dbReference type="SAM" id="MobiDB-lite"/>
    </source>
</evidence>
<dbReference type="AlphaFoldDB" id="F9DVK5"/>
<reference evidence="2 3" key="1">
    <citation type="submission" date="2011-04" db="EMBL/GenBank/DDBJ databases">
        <authorList>
            <person name="Muzny D."/>
            <person name="Qin X."/>
            <person name="Deng J."/>
            <person name="Jiang H."/>
            <person name="Liu Y."/>
            <person name="Qu J."/>
            <person name="Song X.-Z."/>
            <person name="Zhang L."/>
            <person name="Thornton R."/>
            <person name="Coyle M."/>
            <person name="Francisco L."/>
            <person name="Jackson L."/>
            <person name="Javaid M."/>
            <person name="Korchina V."/>
            <person name="Kovar C."/>
            <person name="Mata R."/>
            <person name="Mathew T."/>
            <person name="Ngo R."/>
            <person name="Nguyen L."/>
            <person name="Nguyen N."/>
            <person name="Okwuonu G."/>
            <person name="Ongeri F."/>
            <person name="Pham C."/>
            <person name="Simmons D."/>
            <person name="Wilczek-Boney K."/>
            <person name="Hale W."/>
            <person name="Jakkamsetti A."/>
            <person name="Pham P."/>
            <person name="Ruth R."/>
            <person name="San Lucas F."/>
            <person name="Warren J."/>
            <person name="Zhang J."/>
            <person name="Zhao Z."/>
            <person name="Zhou C."/>
            <person name="Zhu D."/>
            <person name="Lee S."/>
            <person name="Bess C."/>
            <person name="Blankenburg K."/>
            <person name="Forbes L."/>
            <person name="Fu Q."/>
            <person name="Gubbala S."/>
            <person name="Hirani K."/>
            <person name="Jayaseelan J.C."/>
            <person name="Lara F."/>
            <person name="Munidasa M."/>
            <person name="Palculict T."/>
            <person name="Patil S."/>
            <person name="Pu L.-L."/>
            <person name="Saada N."/>
            <person name="Tang L."/>
            <person name="Weissenberger G."/>
            <person name="Zhu Y."/>
            <person name="Hemphill L."/>
            <person name="Shang Y."/>
            <person name="Youmans B."/>
            <person name="Ayvaz T."/>
            <person name="Ross M."/>
            <person name="Santibanez J."/>
            <person name="Aqrawi P."/>
            <person name="Gross S."/>
            <person name="Joshi V."/>
            <person name="Fowler G."/>
            <person name="Nazareth L."/>
            <person name="Reid J."/>
            <person name="Worley K."/>
            <person name="Petrosino J."/>
            <person name="Highlander S."/>
            <person name="Gibbs R."/>
        </authorList>
    </citation>
    <scope>NUCLEOTIDE SEQUENCE [LARGE SCALE GENOMIC DNA]</scope>
    <source>
        <strain evidence="2 3">2681</strain>
    </source>
</reference>
<feature type="region of interest" description="Disordered" evidence="1">
    <location>
        <begin position="111"/>
        <end position="170"/>
    </location>
</feature>
<dbReference type="EMBL" id="AFPZ01000091">
    <property type="protein sequence ID" value="EGQ22556.1"/>
    <property type="molecule type" value="Genomic_DNA"/>
</dbReference>